<dbReference type="Gene3D" id="1.20.1560.10">
    <property type="entry name" value="ABC transporter type 1, transmembrane domain"/>
    <property type="match status" value="1"/>
</dbReference>
<gene>
    <name evidence="11" type="primary">cydD</name>
    <name evidence="11" type="ORF">DA792_03860</name>
</gene>
<proteinExistence type="predicted"/>
<evidence type="ECO:0000256" key="1">
    <source>
        <dbReference type="ARBA" id="ARBA00004651"/>
    </source>
</evidence>
<dbReference type="SMART" id="SM00382">
    <property type="entry name" value="AAA"/>
    <property type="match status" value="1"/>
</dbReference>
<evidence type="ECO:0000256" key="6">
    <source>
        <dbReference type="ARBA" id="ARBA00023136"/>
    </source>
</evidence>
<evidence type="ECO:0000313" key="12">
    <source>
        <dbReference type="Proteomes" id="UP000241447"/>
    </source>
</evidence>
<keyword evidence="5 8" id="KW-1133">Transmembrane helix</keyword>
<keyword evidence="4" id="KW-0067">ATP-binding</keyword>
<dbReference type="PROSITE" id="PS50929">
    <property type="entry name" value="ABC_TM1F"/>
    <property type="match status" value="1"/>
</dbReference>
<dbReference type="PROSITE" id="PS50893">
    <property type="entry name" value="ABC_TRANSPORTER_2"/>
    <property type="match status" value="1"/>
</dbReference>
<evidence type="ECO:0000256" key="7">
    <source>
        <dbReference type="SAM" id="MobiDB-lite"/>
    </source>
</evidence>
<dbReference type="PANTHER" id="PTHR24221">
    <property type="entry name" value="ATP-BINDING CASSETTE SUB-FAMILY B"/>
    <property type="match status" value="1"/>
</dbReference>
<feature type="domain" description="ABC transmembrane type-1" evidence="10">
    <location>
        <begin position="51"/>
        <end position="335"/>
    </location>
</feature>
<dbReference type="GO" id="GO:0005886">
    <property type="term" value="C:plasma membrane"/>
    <property type="evidence" value="ECO:0007669"/>
    <property type="project" value="UniProtKB-SubCell"/>
</dbReference>
<dbReference type="Pfam" id="PF00005">
    <property type="entry name" value="ABC_tran"/>
    <property type="match status" value="1"/>
</dbReference>
<dbReference type="InterPro" id="IPR003593">
    <property type="entry name" value="AAA+_ATPase"/>
</dbReference>
<dbReference type="SUPFAM" id="SSF52540">
    <property type="entry name" value="P-loop containing nucleoside triphosphate hydrolases"/>
    <property type="match status" value="1"/>
</dbReference>
<name>A0A2R4LZN5_9RHOB</name>
<feature type="transmembrane region" description="Helical" evidence="8">
    <location>
        <begin position="51"/>
        <end position="70"/>
    </location>
</feature>
<dbReference type="InterPro" id="IPR027417">
    <property type="entry name" value="P-loop_NTPase"/>
</dbReference>
<dbReference type="GO" id="GO:0016887">
    <property type="term" value="F:ATP hydrolysis activity"/>
    <property type="evidence" value="ECO:0007669"/>
    <property type="project" value="InterPro"/>
</dbReference>
<dbReference type="InterPro" id="IPR017871">
    <property type="entry name" value="ABC_transporter-like_CS"/>
</dbReference>
<feature type="transmembrane region" description="Helical" evidence="8">
    <location>
        <begin position="264"/>
        <end position="289"/>
    </location>
</feature>
<evidence type="ECO:0000256" key="2">
    <source>
        <dbReference type="ARBA" id="ARBA00022692"/>
    </source>
</evidence>
<dbReference type="InterPro" id="IPR014216">
    <property type="entry name" value="ABC_transptr_CydD"/>
</dbReference>
<dbReference type="InterPro" id="IPR036640">
    <property type="entry name" value="ABC1_TM_sf"/>
</dbReference>
<dbReference type="Proteomes" id="UP000241447">
    <property type="component" value="Chromosome"/>
</dbReference>
<accession>A0A2R4LZN5</accession>
<feature type="transmembrane region" description="Helical" evidence="8">
    <location>
        <begin position="188"/>
        <end position="206"/>
    </location>
</feature>
<dbReference type="EMBL" id="CP028475">
    <property type="protein sequence ID" value="AVW90328.1"/>
    <property type="molecule type" value="Genomic_DNA"/>
</dbReference>
<dbReference type="InterPro" id="IPR039421">
    <property type="entry name" value="Type_1_exporter"/>
</dbReference>
<dbReference type="GO" id="GO:0140359">
    <property type="term" value="F:ABC-type transporter activity"/>
    <property type="evidence" value="ECO:0007669"/>
    <property type="project" value="InterPro"/>
</dbReference>
<dbReference type="SUPFAM" id="SSF90123">
    <property type="entry name" value="ABC transporter transmembrane region"/>
    <property type="match status" value="1"/>
</dbReference>
<dbReference type="Gene3D" id="3.40.50.300">
    <property type="entry name" value="P-loop containing nucleotide triphosphate hydrolases"/>
    <property type="match status" value="1"/>
</dbReference>
<dbReference type="CDD" id="cd18584">
    <property type="entry name" value="ABC_6TM_AarD_CydD"/>
    <property type="match status" value="1"/>
</dbReference>
<organism evidence="11 12">
    <name type="scientific">Celeribacter baekdonensis</name>
    <dbReference type="NCBI Taxonomy" id="875171"/>
    <lineage>
        <taxon>Bacteria</taxon>
        <taxon>Pseudomonadati</taxon>
        <taxon>Pseudomonadota</taxon>
        <taxon>Alphaproteobacteria</taxon>
        <taxon>Rhodobacterales</taxon>
        <taxon>Roseobacteraceae</taxon>
        <taxon>Celeribacter</taxon>
    </lineage>
</organism>
<feature type="region of interest" description="Disordered" evidence="7">
    <location>
        <begin position="1"/>
        <end position="24"/>
    </location>
</feature>
<evidence type="ECO:0000259" key="10">
    <source>
        <dbReference type="PROSITE" id="PS50929"/>
    </source>
</evidence>
<dbReference type="AlphaFoldDB" id="A0A2R4LZN5"/>
<comment type="subcellular location">
    <subcellularLocation>
        <location evidence="1">Cell membrane</location>
        <topology evidence="1">Multi-pass membrane protein</topology>
    </subcellularLocation>
</comment>
<evidence type="ECO:0000259" key="9">
    <source>
        <dbReference type="PROSITE" id="PS50893"/>
    </source>
</evidence>
<feature type="transmembrane region" description="Helical" evidence="8">
    <location>
        <begin position="295"/>
        <end position="315"/>
    </location>
</feature>
<evidence type="ECO:0000256" key="5">
    <source>
        <dbReference type="ARBA" id="ARBA00022989"/>
    </source>
</evidence>
<keyword evidence="3" id="KW-0547">Nucleotide-binding</keyword>
<sequence>MPAKAHNNQKHRSDHARMTKLKKTKAVAPERQVLATLLSREAKGIKYASRLSALSALVWVVQAALVASVFSRLLTGVGGVSVVAGSLGFLALAALRLALSYIAEGLLFRAGQSIVTQTRQEILDREAQSVGTSTFGGPGALAALACEKLDALLPYITRYAPAQARVKTVPLVILALAFWHSWAVGVVLLIAGPLIPVFMALVGYAAKEASERQMSEIGTLNDLLVDRLAALADMRLLGASPRVIMQFETAADDLRARTMAVLRVAFLSSTVLELFAALGVAMVAVWVGFSLLGELSWGAYGAGLTPWAGMFLLLLSPDYFQPLRDLSAAWHDKAAGLAVAKDLAAWQDATSTPLLGKGAASAPLPAPAEITLAGVSAQRGPRLISYPDLIISPGARIALSGPSGAGKTTLLRLIAGLEHPASGEITVAGQPLTAEIADAWRARLGWMPQAPMFLGRSLRHNITFGAPLTPDVIDAAALKDVLKTLPKGDLTLLGETGGGLSGGEARRVMLARALAANPDVVLADEPTADLDRDTADRITEGLMALAARGATVIVATHDPVLIARMDQVVDIQPEDHPLDAEAAQ</sequence>
<dbReference type="Pfam" id="PF00664">
    <property type="entry name" value="ABC_membrane"/>
    <property type="match status" value="1"/>
</dbReference>
<dbReference type="GO" id="GO:0005524">
    <property type="term" value="F:ATP binding"/>
    <property type="evidence" value="ECO:0007669"/>
    <property type="project" value="UniProtKB-KW"/>
</dbReference>
<evidence type="ECO:0000313" key="11">
    <source>
        <dbReference type="EMBL" id="AVW90328.1"/>
    </source>
</evidence>
<evidence type="ECO:0000256" key="8">
    <source>
        <dbReference type="SAM" id="Phobius"/>
    </source>
</evidence>
<evidence type="ECO:0000256" key="4">
    <source>
        <dbReference type="ARBA" id="ARBA00022840"/>
    </source>
</evidence>
<dbReference type="PROSITE" id="PS00211">
    <property type="entry name" value="ABC_TRANSPORTER_1"/>
    <property type="match status" value="1"/>
</dbReference>
<dbReference type="InterPro" id="IPR003439">
    <property type="entry name" value="ABC_transporter-like_ATP-bd"/>
</dbReference>
<keyword evidence="2 8" id="KW-0812">Transmembrane</keyword>
<protein>
    <submittedName>
        <fullName evidence="11">Thiol reductant ABC exporter subunit CydD</fullName>
    </submittedName>
</protein>
<dbReference type="PANTHER" id="PTHR24221:SF590">
    <property type="entry name" value="COMPONENT LINKED WITH THE ASSEMBLY OF CYTOCHROME' TRANSPORT TRANSMEMBRANE ATP-BINDING PROTEIN ABC TRANSPORTER CYDD-RELATED"/>
    <property type="match status" value="1"/>
</dbReference>
<keyword evidence="6 8" id="KW-0472">Membrane</keyword>
<dbReference type="OrthoDB" id="9806127at2"/>
<dbReference type="NCBIfam" id="TIGR02857">
    <property type="entry name" value="CydD"/>
    <property type="match status" value="1"/>
</dbReference>
<evidence type="ECO:0000256" key="3">
    <source>
        <dbReference type="ARBA" id="ARBA00022741"/>
    </source>
</evidence>
<dbReference type="InterPro" id="IPR011527">
    <property type="entry name" value="ABC1_TM_dom"/>
</dbReference>
<dbReference type="GO" id="GO:0042883">
    <property type="term" value="P:cysteine transport"/>
    <property type="evidence" value="ECO:0007669"/>
    <property type="project" value="InterPro"/>
</dbReference>
<feature type="transmembrane region" description="Helical" evidence="8">
    <location>
        <begin position="76"/>
        <end position="99"/>
    </location>
</feature>
<feature type="compositionally biased region" description="Basic residues" evidence="7">
    <location>
        <begin position="7"/>
        <end position="24"/>
    </location>
</feature>
<dbReference type="KEGG" id="cbak:DA792_03860"/>
<reference evidence="11 12" key="1">
    <citation type="submission" date="2018-03" db="EMBL/GenBank/DDBJ databases">
        <title>The Complete Genome of Celeribacter baekdonensis strain LH4, a Thiosulfate-Oxidizing Alphaproteobacterium Isolated from Gulf of Mexico Continental Slope Sediments.</title>
        <authorList>
            <person name="Flood B.E."/>
            <person name="Bailey J.V."/>
            <person name="Leprich D."/>
        </authorList>
    </citation>
    <scope>NUCLEOTIDE SEQUENCE [LARGE SCALE GENOMIC DNA]</scope>
    <source>
        <strain evidence="11 12">LH4</strain>
    </source>
</reference>
<feature type="domain" description="ABC transporter" evidence="9">
    <location>
        <begin position="365"/>
        <end position="582"/>
    </location>
</feature>